<keyword evidence="2" id="KW-1185">Reference proteome</keyword>
<accession>A0A7W7PR94</accession>
<dbReference type="Proteomes" id="UP000579523">
    <property type="component" value="Unassembled WGS sequence"/>
</dbReference>
<gene>
    <name evidence="1" type="ORF">FHS37_003464</name>
</gene>
<organism evidence="1 2">
    <name type="scientific">Streptomyces griseomycini</name>
    <dbReference type="NCBI Taxonomy" id="66895"/>
    <lineage>
        <taxon>Bacteria</taxon>
        <taxon>Bacillati</taxon>
        <taxon>Actinomycetota</taxon>
        <taxon>Actinomycetes</taxon>
        <taxon>Kitasatosporales</taxon>
        <taxon>Streptomycetaceae</taxon>
        <taxon>Streptomyces</taxon>
    </lineage>
</organism>
<sequence>MDPTRLVVDEPVIDTRKCVLGLTVKPRITGDLVEVSVWNPDPVLPVARAADAGRASRHEWETAVVVCRNFESRRESAGKRTTVCIALFDGSTARPEESPNSAA</sequence>
<dbReference type="AlphaFoldDB" id="A0A7W7PR94"/>
<comment type="caution">
    <text evidence="1">The sequence shown here is derived from an EMBL/GenBank/DDBJ whole genome shotgun (WGS) entry which is preliminary data.</text>
</comment>
<protein>
    <submittedName>
        <fullName evidence="1">Uncharacterized protein</fullName>
    </submittedName>
</protein>
<proteinExistence type="predicted"/>
<evidence type="ECO:0000313" key="2">
    <source>
        <dbReference type="Proteomes" id="UP000579523"/>
    </source>
</evidence>
<reference evidence="1 2" key="1">
    <citation type="submission" date="2020-08" db="EMBL/GenBank/DDBJ databases">
        <title>Genomic Encyclopedia of Type Strains, Phase III (KMG-III): the genomes of soil and plant-associated and newly described type strains.</title>
        <authorList>
            <person name="Whitman W."/>
        </authorList>
    </citation>
    <scope>NUCLEOTIDE SEQUENCE [LARGE SCALE GENOMIC DNA]</scope>
    <source>
        <strain evidence="1 2">CECT 3273</strain>
    </source>
</reference>
<dbReference type="RefSeq" id="WP_229890023.1">
    <property type="nucleotide sequence ID" value="NZ_BMTK01000014.1"/>
</dbReference>
<name>A0A7W7PR94_9ACTN</name>
<evidence type="ECO:0000313" key="1">
    <source>
        <dbReference type="EMBL" id="MBB4899404.1"/>
    </source>
</evidence>
<dbReference type="EMBL" id="JACHJI010000005">
    <property type="protein sequence ID" value="MBB4899404.1"/>
    <property type="molecule type" value="Genomic_DNA"/>
</dbReference>